<feature type="non-terminal residue" evidence="1">
    <location>
        <position position="1"/>
    </location>
</feature>
<dbReference type="Proteomes" id="UP001363151">
    <property type="component" value="Unassembled WGS sequence"/>
</dbReference>
<name>A0ABR1FRK4_AURAN</name>
<proteinExistence type="predicted"/>
<evidence type="ECO:0008006" key="3">
    <source>
        <dbReference type="Google" id="ProtNLM"/>
    </source>
</evidence>
<evidence type="ECO:0000313" key="2">
    <source>
        <dbReference type="Proteomes" id="UP001363151"/>
    </source>
</evidence>
<dbReference type="EMBL" id="JBBJCI010000266">
    <property type="protein sequence ID" value="KAK7236700.1"/>
    <property type="molecule type" value="Genomic_DNA"/>
</dbReference>
<protein>
    <recommendedName>
        <fullName evidence="3">ShKT domain-containing protein</fullName>
    </recommendedName>
</protein>
<sequence>WHKKHAPAKNCAWVANFPEDRCAAKGDEAQAWQACPETCSTCPYECAGDSASWHKNGHGEKDCDWVSGFYYNRASVVGEDGTLAFESCPSATRRCFYGNRSDSATWAKKDQPWKDCAWAAAATSRCVALGEDGTFGYESCQHACLVGAYAEDDAAWAKKNGPSKDCAWVARDRLRCAVKGEDDRWAFQACPAACGS</sequence>
<organism evidence="1 2">
    <name type="scientific">Aureococcus anophagefferens</name>
    <name type="common">Harmful bloom alga</name>
    <dbReference type="NCBI Taxonomy" id="44056"/>
    <lineage>
        <taxon>Eukaryota</taxon>
        <taxon>Sar</taxon>
        <taxon>Stramenopiles</taxon>
        <taxon>Ochrophyta</taxon>
        <taxon>Pelagophyceae</taxon>
        <taxon>Pelagomonadales</taxon>
        <taxon>Pelagomonadaceae</taxon>
        <taxon>Aureococcus</taxon>
    </lineage>
</organism>
<reference evidence="1 2" key="1">
    <citation type="submission" date="2024-03" db="EMBL/GenBank/DDBJ databases">
        <title>Aureococcus anophagefferens CCMP1851 and Kratosvirus quantuckense: Draft genome of a second virus-susceptible host strain in the model system.</title>
        <authorList>
            <person name="Chase E."/>
            <person name="Truchon A.R."/>
            <person name="Schepens W."/>
            <person name="Wilhelm S.W."/>
        </authorList>
    </citation>
    <scope>NUCLEOTIDE SEQUENCE [LARGE SCALE GENOMIC DNA]</scope>
    <source>
        <strain evidence="1 2">CCMP1851</strain>
    </source>
</reference>
<accession>A0ABR1FRK4</accession>
<evidence type="ECO:0000313" key="1">
    <source>
        <dbReference type="EMBL" id="KAK7236700.1"/>
    </source>
</evidence>
<keyword evidence="2" id="KW-1185">Reference proteome</keyword>
<gene>
    <name evidence="1" type="ORF">SO694_0024501</name>
</gene>
<comment type="caution">
    <text evidence="1">The sequence shown here is derived from an EMBL/GenBank/DDBJ whole genome shotgun (WGS) entry which is preliminary data.</text>
</comment>